<dbReference type="GO" id="GO:0008270">
    <property type="term" value="F:zinc ion binding"/>
    <property type="evidence" value="ECO:0007669"/>
    <property type="project" value="UniProtKB-KW"/>
</dbReference>
<dbReference type="EMBL" id="JAIWYP010000012">
    <property type="protein sequence ID" value="KAH3730751.1"/>
    <property type="molecule type" value="Genomic_DNA"/>
</dbReference>
<dbReference type="InterPro" id="IPR003656">
    <property type="entry name" value="Znf_BED"/>
</dbReference>
<protein>
    <recommendedName>
        <fullName evidence="6">BED-type domain-containing protein</fullName>
    </recommendedName>
</protein>
<dbReference type="AlphaFoldDB" id="A0A9D4HTS6"/>
<keyword evidence="3" id="KW-0862">Zinc</keyword>
<feature type="compositionally biased region" description="Polar residues" evidence="5">
    <location>
        <begin position="89"/>
        <end position="99"/>
    </location>
</feature>
<keyword evidence="8" id="KW-1185">Reference proteome</keyword>
<reference evidence="7" key="2">
    <citation type="submission" date="2020-11" db="EMBL/GenBank/DDBJ databases">
        <authorList>
            <person name="McCartney M.A."/>
            <person name="Auch B."/>
            <person name="Kono T."/>
            <person name="Mallez S."/>
            <person name="Becker A."/>
            <person name="Gohl D.M."/>
            <person name="Silverstein K.A.T."/>
            <person name="Koren S."/>
            <person name="Bechman K.B."/>
            <person name="Herman A."/>
            <person name="Abrahante J.E."/>
            <person name="Garbe J."/>
        </authorList>
    </citation>
    <scope>NUCLEOTIDE SEQUENCE</scope>
    <source>
        <strain evidence="7">Duluth1</strain>
        <tissue evidence="7">Whole animal</tissue>
    </source>
</reference>
<keyword evidence="2 4" id="KW-0863">Zinc-finger</keyword>
<reference evidence="7" key="1">
    <citation type="journal article" date="2019" name="bioRxiv">
        <title>The Genome of the Zebra Mussel, Dreissena polymorpha: A Resource for Invasive Species Research.</title>
        <authorList>
            <person name="McCartney M.A."/>
            <person name="Auch B."/>
            <person name="Kono T."/>
            <person name="Mallez S."/>
            <person name="Zhang Y."/>
            <person name="Obille A."/>
            <person name="Becker A."/>
            <person name="Abrahante J.E."/>
            <person name="Garbe J."/>
            <person name="Badalamenti J.P."/>
            <person name="Herman A."/>
            <person name="Mangelson H."/>
            <person name="Liachko I."/>
            <person name="Sullivan S."/>
            <person name="Sone E.D."/>
            <person name="Koren S."/>
            <person name="Silverstein K.A.T."/>
            <person name="Beckman K.B."/>
            <person name="Gohl D.M."/>
        </authorList>
    </citation>
    <scope>NUCLEOTIDE SEQUENCE</scope>
    <source>
        <strain evidence="7">Duluth1</strain>
        <tissue evidence="7">Whole animal</tissue>
    </source>
</reference>
<dbReference type="SMART" id="SM00614">
    <property type="entry name" value="ZnF_BED"/>
    <property type="match status" value="1"/>
</dbReference>
<evidence type="ECO:0000256" key="2">
    <source>
        <dbReference type="ARBA" id="ARBA00022771"/>
    </source>
</evidence>
<comment type="caution">
    <text evidence="7">The sequence shown here is derived from an EMBL/GenBank/DDBJ whole genome shotgun (WGS) entry which is preliminary data.</text>
</comment>
<feature type="region of interest" description="Disordered" evidence="5">
    <location>
        <begin position="147"/>
        <end position="178"/>
    </location>
</feature>
<proteinExistence type="predicted"/>
<evidence type="ECO:0000313" key="7">
    <source>
        <dbReference type="EMBL" id="KAH3730751.1"/>
    </source>
</evidence>
<name>A0A9D4HTS6_DREPO</name>
<feature type="compositionally biased region" description="Basic and acidic residues" evidence="5">
    <location>
        <begin position="159"/>
        <end position="172"/>
    </location>
</feature>
<accession>A0A9D4HTS6</accession>
<dbReference type="GO" id="GO:0003677">
    <property type="term" value="F:DNA binding"/>
    <property type="evidence" value="ECO:0007669"/>
    <property type="project" value="InterPro"/>
</dbReference>
<evidence type="ECO:0000256" key="1">
    <source>
        <dbReference type="ARBA" id="ARBA00022723"/>
    </source>
</evidence>
<sequence>MPPTPSAAWKYFTRSSDKKSATCNLCGVNLTYIQAGTTSNLLNHISNKHPSSASSNDAGDSKKQSSMSSFLSTPKKFVKPTNRGKSYEYTPTNRGTPTNLGIPRLENNFILQDSDNDKDYIPEEGDASSDESIVVELIPNIQRFQKKTASTLPPVESLQSRERDESSAEAHKTNITIA</sequence>
<evidence type="ECO:0000256" key="5">
    <source>
        <dbReference type="SAM" id="MobiDB-lite"/>
    </source>
</evidence>
<evidence type="ECO:0000256" key="3">
    <source>
        <dbReference type="ARBA" id="ARBA00022833"/>
    </source>
</evidence>
<dbReference type="InterPro" id="IPR036236">
    <property type="entry name" value="Znf_C2H2_sf"/>
</dbReference>
<keyword evidence="1" id="KW-0479">Metal-binding</keyword>
<dbReference type="SUPFAM" id="SSF57667">
    <property type="entry name" value="beta-beta-alpha zinc fingers"/>
    <property type="match status" value="1"/>
</dbReference>
<dbReference type="Proteomes" id="UP000828390">
    <property type="component" value="Unassembled WGS sequence"/>
</dbReference>
<gene>
    <name evidence="7" type="ORF">DPMN_056746</name>
</gene>
<evidence type="ECO:0000256" key="4">
    <source>
        <dbReference type="PROSITE-ProRule" id="PRU00027"/>
    </source>
</evidence>
<feature type="region of interest" description="Disordered" evidence="5">
    <location>
        <begin position="44"/>
        <end position="104"/>
    </location>
</feature>
<feature type="domain" description="BED-type" evidence="6">
    <location>
        <begin position="3"/>
        <end position="56"/>
    </location>
</feature>
<dbReference type="Pfam" id="PF02892">
    <property type="entry name" value="zf-BED"/>
    <property type="match status" value="1"/>
</dbReference>
<evidence type="ECO:0000313" key="8">
    <source>
        <dbReference type="Proteomes" id="UP000828390"/>
    </source>
</evidence>
<evidence type="ECO:0000259" key="6">
    <source>
        <dbReference type="PROSITE" id="PS50808"/>
    </source>
</evidence>
<organism evidence="7 8">
    <name type="scientific">Dreissena polymorpha</name>
    <name type="common">Zebra mussel</name>
    <name type="synonym">Mytilus polymorpha</name>
    <dbReference type="NCBI Taxonomy" id="45954"/>
    <lineage>
        <taxon>Eukaryota</taxon>
        <taxon>Metazoa</taxon>
        <taxon>Spiralia</taxon>
        <taxon>Lophotrochozoa</taxon>
        <taxon>Mollusca</taxon>
        <taxon>Bivalvia</taxon>
        <taxon>Autobranchia</taxon>
        <taxon>Heteroconchia</taxon>
        <taxon>Euheterodonta</taxon>
        <taxon>Imparidentia</taxon>
        <taxon>Neoheterodontei</taxon>
        <taxon>Myida</taxon>
        <taxon>Dreissenoidea</taxon>
        <taxon>Dreissenidae</taxon>
        <taxon>Dreissena</taxon>
    </lineage>
</organism>
<dbReference type="PROSITE" id="PS50808">
    <property type="entry name" value="ZF_BED"/>
    <property type="match status" value="1"/>
</dbReference>
<feature type="compositionally biased region" description="Polar residues" evidence="5">
    <location>
        <begin position="44"/>
        <end position="58"/>
    </location>
</feature>